<dbReference type="GO" id="GO:0051537">
    <property type="term" value="F:2 iron, 2 sulfur cluster binding"/>
    <property type="evidence" value="ECO:0007669"/>
    <property type="project" value="UniProtKB-KW"/>
</dbReference>
<evidence type="ECO:0000256" key="4">
    <source>
        <dbReference type="ARBA" id="ARBA00023002"/>
    </source>
</evidence>
<dbReference type="PROSITE" id="PS00570">
    <property type="entry name" value="RING_HYDROXYL_ALPHA"/>
    <property type="match status" value="1"/>
</dbReference>
<evidence type="ECO:0000259" key="8">
    <source>
        <dbReference type="PROSITE" id="PS51296"/>
    </source>
</evidence>
<dbReference type="CDD" id="cd03469">
    <property type="entry name" value="Rieske_RO_Alpha_N"/>
    <property type="match status" value="1"/>
</dbReference>
<dbReference type="InterPro" id="IPR015879">
    <property type="entry name" value="Ring_hydroxy_dOase_asu_C_dom"/>
</dbReference>
<protein>
    <submittedName>
        <fullName evidence="9">Diguanylate cyclase</fullName>
    </submittedName>
</protein>
<dbReference type="PRINTS" id="PR00090">
    <property type="entry name" value="RNGDIOXGNASE"/>
</dbReference>
<dbReference type="SUPFAM" id="SSF55961">
    <property type="entry name" value="Bet v1-like"/>
    <property type="match status" value="1"/>
</dbReference>
<dbReference type="GO" id="GO:0005506">
    <property type="term" value="F:iron ion binding"/>
    <property type="evidence" value="ECO:0007669"/>
    <property type="project" value="InterPro"/>
</dbReference>
<dbReference type="InterPro" id="IPR015881">
    <property type="entry name" value="ARHD_Rieske_2Fe_2S"/>
</dbReference>
<dbReference type="EMBL" id="CP042906">
    <property type="protein sequence ID" value="QEX15294.1"/>
    <property type="molecule type" value="Genomic_DNA"/>
</dbReference>
<organism evidence="9 10">
    <name type="scientific">Hypericibacter terrae</name>
    <dbReference type="NCBI Taxonomy" id="2602015"/>
    <lineage>
        <taxon>Bacteria</taxon>
        <taxon>Pseudomonadati</taxon>
        <taxon>Pseudomonadota</taxon>
        <taxon>Alphaproteobacteria</taxon>
        <taxon>Rhodospirillales</taxon>
        <taxon>Dongiaceae</taxon>
        <taxon>Hypericibacter</taxon>
    </lineage>
</organism>
<evidence type="ECO:0000256" key="7">
    <source>
        <dbReference type="ARBA" id="ARBA00023027"/>
    </source>
</evidence>
<gene>
    <name evidence="9" type="ORF">FRZ44_05770</name>
</gene>
<proteinExistence type="predicted"/>
<evidence type="ECO:0000256" key="3">
    <source>
        <dbReference type="ARBA" id="ARBA00022723"/>
    </source>
</evidence>
<evidence type="ECO:0000256" key="5">
    <source>
        <dbReference type="ARBA" id="ARBA00023004"/>
    </source>
</evidence>
<keyword evidence="10" id="KW-1185">Reference proteome</keyword>
<dbReference type="AlphaFoldDB" id="A0A5J6MD17"/>
<reference evidence="9 10" key="1">
    <citation type="submission" date="2019-08" db="EMBL/GenBank/DDBJ databases">
        <title>Hyperibacter terrae gen. nov., sp. nov. and Hyperibacter viscosus sp. nov., two new members in the family Rhodospirillaceae isolated from the rhizosphere of Hypericum perforatum.</title>
        <authorList>
            <person name="Noviana Z."/>
        </authorList>
    </citation>
    <scope>NUCLEOTIDE SEQUENCE [LARGE SCALE GENOMIC DNA]</scope>
    <source>
        <strain evidence="9 10">R5913</strain>
    </source>
</reference>
<dbReference type="InterPro" id="IPR001663">
    <property type="entry name" value="Rng_hydr_dOase-A"/>
</dbReference>
<dbReference type="PANTHER" id="PTHR43756:SF5">
    <property type="entry name" value="CHOLINE MONOOXYGENASE, CHLOROPLASTIC"/>
    <property type="match status" value="1"/>
</dbReference>
<keyword evidence="5" id="KW-0408">Iron</keyword>
<keyword evidence="7" id="KW-0520">NAD</keyword>
<evidence type="ECO:0000313" key="10">
    <source>
        <dbReference type="Proteomes" id="UP000326202"/>
    </source>
</evidence>
<evidence type="ECO:0000256" key="1">
    <source>
        <dbReference type="ARBA" id="ARBA00001962"/>
    </source>
</evidence>
<evidence type="ECO:0000313" key="9">
    <source>
        <dbReference type="EMBL" id="QEX15294.1"/>
    </source>
</evidence>
<dbReference type="GO" id="GO:0016491">
    <property type="term" value="F:oxidoreductase activity"/>
    <property type="evidence" value="ECO:0007669"/>
    <property type="project" value="UniProtKB-KW"/>
</dbReference>
<dbReference type="Pfam" id="PF00848">
    <property type="entry name" value="Ring_hydroxyl_A"/>
    <property type="match status" value="1"/>
</dbReference>
<dbReference type="Pfam" id="PF00355">
    <property type="entry name" value="Rieske"/>
    <property type="match status" value="1"/>
</dbReference>
<dbReference type="PROSITE" id="PS51296">
    <property type="entry name" value="RIESKE"/>
    <property type="match status" value="1"/>
</dbReference>
<dbReference type="Proteomes" id="UP000326202">
    <property type="component" value="Chromosome"/>
</dbReference>
<dbReference type="OrthoDB" id="7456916at2"/>
<dbReference type="RefSeq" id="WP_151175759.1">
    <property type="nucleotide sequence ID" value="NZ_CP042906.1"/>
</dbReference>
<keyword evidence="4" id="KW-0560">Oxidoreductase</keyword>
<accession>A0A5J6MD17</accession>
<dbReference type="InterPro" id="IPR036922">
    <property type="entry name" value="Rieske_2Fe-2S_sf"/>
</dbReference>
<dbReference type="KEGG" id="htq:FRZ44_05770"/>
<dbReference type="InterPro" id="IPR017941">
    <property type="entry name" value="Rieske_2Fe-2S"/>
</dbReference>
<dbReference type="PANTHER" id="PTHR43756">
    <property type="entry name" value="CHOLINE MONOOXYGENASE, CHLOROPLASTIC"/>
    <property type="match status" value="1"/>
</dbReference>
<keyword evidence="6" id="KW-0411">Iron-sulfur</keyword>
<dbReference type="Gene3D" id="2.102.10.10">
    <property type="entry name" value="Rieske [2Fe-2S] iron-sulphur domain"/>
    <property type="match status" value="1"/>
</dbReference>
<dbReference type="Gene3D" id="3.90.380.10">
    <property type="entry name" value="Naphthalene 1,2-dioxygenase Alpha Subunit, Chain A, domain 1"/>
    <property type="match status" value="2"/>
</dbReference>
<sequence length="383" mass="43182">MDDNVIRELGEALDRSRTQPYDRAWSMPRAFYTDPRVLTLEKERLFLQEWVCIGRAEELAQAGDFVTFQIGSEPVVAIHGDDGTIRAFSNVCRHRGAIIATGRGNQRRLVCPYHHWSYDSRGRLAGAPGIGERADFDRRDCRLPEFHCTLWLGFVFVSCAADLRPLAPQLAGLEVLVQPYHLEQMALRYLADEVWDTNWKCLVENFMEGYHLTPLHPETLHPVNPTRLCRHFAPGDAYFGYNAGFSPTLPRSQKGHPDLTDAEVDNCVMFAVPPGLVVGCAGDYSSFLCIQPEATDRVRVKMGLIFFGPDWPQDKVDWAIDLFQRTMAEDKAVLLRLMRGLNSRHHAAGPLAPADLEGPVLDFYKYLGSRLAASMLPTSPRPR</sequence>
<keyword evidence="2" id="KW-0001">2Fe-2S</keyword>
<comment type="cofactor">
    <cofactor evidence="1">
        <name>Fe cation</name>
        <dbReference type="ChEBI" id="CHEBI:24875"/>
    </cofactor>
</comment>
<dbReference type="SUPFAM" id="SSF50022">
    <property type="entry name" value="ISP domain"/>
    <property type="match status" value="1"/>
</dbReference>
<evidence type="ECO:0000256" key="2">
    <source>
        <dbReference type="ARBA" id="ARBA00022714"/>
    </source>
</evidence>
<name>A0A5J6MD17_9PROT</name>
<evidence type="ECO:0000256" key="6">
    <source>
        <dbReference type="ARBA" id="ARBA00023014"/>
    </source>
</evidence>
<feature type="domain" description="Rieske" evidence="8">
    <location>
        <begin position="50"/>
        <end position="157"/>
    </location>
</feature>
<keyword evidence="3" id="KW-0479">Metal-binding</keyword>